<accession>A0ABQ5CY11</accession>
<evidence type="ECO:0000313" key="3">
    <source>
        <dbReference type="Proteomes" id="UP001151760"/>
    </source>
</evidence>
<dbReference type="EMBL" id="BQNB010014753">
    <property type="protein sequence ID" value="GJT31985.1"/>
    <property type="molecule type" value="Genomic_DNA"/>
</dbReference>
<feature type="region of interest" description="Disordered" evidence="1">
    <location>
        <begin position="137"/>
        <end position="181"/>
    </location>
</feature>
<feature type="region of interest" description="Disordered" evidence="1">
    <location>
        <begin position="206"/>
        <end position="343"/>
    </location>
</feature>
<organism evidence="2 3">
    <name type="scientific">Tanacetum coccineum</name>
    <dbReference type="NCBI Taxonomy" id="301880"/>
    <lineage>
        <taxon>Eukaryota</taxon>
        <taxon>Viridiplantae</taxon>
        <taxon>Streptophyta</taxon>
        <taxon>Embryophyta</taxon>
        <taxon>Tracheophyta</taxon>
        <taxon>Spermatophyta</taxon>
        <taxon>Magnoliopsida</taxon>
        <taxon>eudicotyledons</taxon>
        <taxon>Gunneridae</taxon>
        <taxon>Pentapetalae</taxon>
        <taxon>asterids</taxon>
        <taxon>campanulids</taxon>
        <taxon>Asterales</taxon>
        <taxon>Asteraceae</taxon>
        <taxon>Asteroideae</taxon>
        <taxon>Anthemideae</taxon>
        <taxon>Anthemidinae</taxon>
        <taxon>Tanacetum</taxon>
    </lineage>
</organism>
<feature type="compositionally biased region" description="Acidic residues" evidence="1">
    <location>
        <begin position="332"/>
        <end position="343"/>
    </location>
</feature>
<reference evidence="2" key="2">
    <citation type="submission" date="2022-01" db="EMBL/GenBank/DDBJ databases">
        <authorList>
            <person name="Yamashiro T."/>
            <person name="Shiraishi A."/>
            <person name="Satake H."/>
            <person name="Nakayama K."/>
        </authorList>
    </citation>
    <scope>NUCLEOTIDE SEQUENCE</scope>
</reference>
<feature type="compositionally biased region" description="Basic and acidic residues" evidence="1">
    <location>
        <begin position="543"/>
        <end position="564"/>
    </location>
</feature>
<feature type="region of interest" description="Disordered" evidence="1">
    <location>
        <begin position="503"/>
        <end position="564"/>
    </location>
</feature>
<feature type="compositionally biased region" description="Low complexity" evidence="1">
    <location>
        <begin position="519"/>
        <end position="533"/>
    </location>
</feature>
<feature type="compositionally biased region" description="Acidic residues" evidence="1">
    <location>
        <begin position="242"/>
        <end position="274"/>
    </location>
</feature>
<gene>
    <name evidence="2" type="ORF">Tco_0922404</name>
</gene>
<comment type="caution">
    <text evidence="2">The sequence shown here is derived from an EMBL/GenBank/DDBJ whole genome shotgun (WGS) entry which is preliminary data.</text>
</comment>
<name>A0ABQ5CY11_9ASTR</name>
<reference evidence="2" key="1">
    <citation type="journal article" date="2022" name="Int. J. Mol. Sci.">
        <title>Draft Genome of Tanacetum Coccineum: Genomic Comparison of Closely Related Tanacetum-Family Plants.</title>
        <authorList>
            <person name="Yamashiro T."/>
            <person name="Shiraishi A."/>
            <person name="Nakayama K."/>
            <person name="Satake H."/>
        </authorList>
    </citation>
    <scope>NUCLEOTIDE SEQUENCE</scope>
</reference>
<protein>
    <submittedName>
        <fullName evidence="2">Uncharacterized protein</fullName>
    </submittedName>
</protein>
<feature type="compositionally biased region" description="Basic and acidic residues" evidence="1">
    <location>
        <begin position="508"/>
        <end position="517"/>
    </location>
</feature>
<evidence type="ECO:0000313" key="2">
    <source>
        <dbReference type="EMBL" id="GJT31985.1"/>
    </source>
</evidence>
<dbReference type="Proteomes" id="UP001151760">
    <property type="component" value="Unassembled WGS sequence"/>
</dbReference>
<keyword evidence="3" id="KW-1185">Reference proteome</keyword>
<sequence length="564" mass="63606">MDDELVSPANRLKIGKSILRLSLILKSKEPTLQVALDAFKLTPFYNAFEISADVPEIYMQEFLVTVFRHHSLLRFKLNGKSHTVNIDNFRDMLKVYPKLPVIVDYFMATDHAIPRRNKMFWHYARDDFMFTTTLKPNSTKKKADSESSPKTKPTQASKGKRIKTLAKGDKPAKMKQSATKSKDLTVLSEVALSEADQIKFATKISKKEFHSSHASGLGDGVDIQSKVPDEQQQTVSGTNEGAGEDDEENDEHNSEDDNDEHDSANDNDDEDDDQEKVSGETESDDDGDDFVHPNLSTYKADDQEEEKEKEKANNDDEVSFDQKVSTPPDYEITNEDENQEDDDNVLKQTNQFAKALSSILDIVDNYLASKMKDAVNVVVQLQFNKLREEAQAENGKFLKQIHSNIKAIIKDHVKAQVSKIMPKVEKYVTESLGDEVLARSSIQPQTSYDAAASFSEFELKKILIDKIEEKQSMNRSDIQKNLYNTLIELYNSDKDLFASYGTMRRRSGKEESSKEATQKVSKSTSSSKGASRSQPKSSGKSAQAEEHGPRVDDLEEPLHQEFNT</sequence>
<proteinExistence type="predicted"/>
<evidence type="ECO:0000256" key="1">
    <source>
        <dbReference type="SAM" id="MobiDB-lite"/>
    </source>
</evidence>